<evidence type="ECO:0000313" key="1">
    <source>
        <dbReference type="EMBL" id="KJY66359.1"/>
    </source>
</evidence>
<feature type="non-terminal residue" evidence="1">
    <location>
        <position position="1"/>
    </location>
</feature>
<name>A0A837FZ90_9VIBR</name>
<sequence length="69" mass="7933">SEAFHLSNTAEALWRLPCQWKRIIGSPSDSASPFSKKIEKTHRSLKMCSKQQKRGQKALFYPSNSFSFK</sequence>
<dbReference type="EMBL" id="JXXR01000046">
    <property type="protein sequence ID" value="KJY66359.1"/>
    <property type="molecule type" value="Genomic_DNA"/>
</dbReference>
<accession>A0A837FZ90</accession>
<dbReference type="AlphaFoldDB" id="A0A837FZ90"/>
<dbReference type="RefSeq" id="WP_045987588.1">
    <property type="nucleotide sequence ID" value="NZ_JXXS01000041.1"/>
</dbReference>
<organism evidence="1">
    <name type="scientific">Vibrio coralliilyticus</name>
    <dbReference type="NCBI Taxonomy" id="190893"/>
    <lineage>
        <taxon>Bacteria</taxon>
        <taxon>Pseudomonadati</taxon>
        <taxon>Pseudomonadota</taxon>
        <taxon>Gammaproteobacteria</taxon>
        <taxon>Vibrionales</taxon>
        <taxon>Vibrionaceae</taxon>
        <taxon>Vibrio</taxon>
    </lineage>
</organism>
<protein>
    <submittedName>
        <fullName evidence="1">Uncharacterized protein</fullName>
    </submittedName>
</protein>
<reference evidence="1" key="1">
    <citation type="journal article" date="2015" name="BMC Genomics">
        <title>Genome mining reveals unlocked bioactive potential of marine Gram-negative bacteria.</title>
        <authorList>
            <person name="Machado H."/>
            <person name="Sonnenschein E.C."/>
            <person name="Melchiorsen J."/>
            <person name="Gram L."/>
        </authorList>
    </citation>
    <scope>NUCLEOTIDE SEQUENCE</scope>
    <source>
        <strain evidence="1">S2052</strain>
    </source>
</reference>
<gene>
    <name evidence="1" type="ORF">TW71_24870</name>
</gene>
<proteinExistence type="predicted"/>
<comment type="caution">
    <text evidence="1">The sequence shown here is derived from an EMBL/GenBank/DDBJ whole genome shotgun (WGS) entry which is preliminary data.</text>
</comment>